<feature type="domain" description="DUF4131" evidence="2">
    <location>
        <begin position="21"/>
        <end position="158"/>
    </location>
</feature>
<keyword evidence="1" id="KW-0812">Transmembrane</keyword>
<feature type="transmembrane region" description="Helical" evidence="1">
    <location>
        <begin position="20"/>
        <end position="40"/>
    </location>
</feature>
<protein>
    <recommendedName>
        <fullName evidence="2">DUF4131 domain-containing protein</fullName>
    </recommendedName>
</protein>
<reference evidence="3" key="1">
    <citation type="journal article" date="2014" name="Front. Microbiol.">
        <title>High frequency of phylogenetically diverse reductive dehalogenase-homologous genes in deep subseafloor sedimentary metagenomes.</title>
        <authorList>
            <person name="Kawai M."/>
            <person name="Futagami T."/>
            <person name="Toyoda A."/>
            <person name="Takaki Y."/>
            <person name="Nishi S."/>
            <person name="Hori S."/>
            <person name="Arai W."/>
            <person name="Tsubouchi T."/>
            <person name="Morono Y."/>
            <person name="Uchiyama I."/>
            <person name="Ito T."/>
            <person name="Fujiyama A."/>
            <person name="Inagaki F."/>
            <person name="Takami H."/>
        </authorList>
    </citation>
    <scope>NUCLEOTIDE SEQUENCE</scope>
    <source>
        <strain evidence="3">Expedition CK06-06</strain>
    </source>
</reference>
<comment type="caution">
    <text evidence="3">The sequence shown here is derived from an EMBL/GenBank/DDBJ whole genome shotgun (WGS) entry which is preliminary data.</text>
</comment>
<keyword evidence="1" id="KW-0472">Membrane</keyword>
<feature type="non-terminal residue" evidence="3">
    <location>
        <position position="158"/>
    </location>
</feature>
<dbReference type="InterPro" id="IPR025405">
    <property type="entry name" value="DUF4131"/>
</dbReference>
<evidence type="ECO:0000256" key="1">
    <source>
        <dbReference type="SAM" id="Phobius"/>
    </source>
</evidence>
<accession>X0XMX1</accession>
<organism evidence="3">
    <name type="scientific">marine sediment metagenome</name>
    <dbReference type="NCBI Taxonomy" id="412755"/>
    <lineage>
        <taxon>unclassified sequences</taxon>
        <taxon>metagenomes</taxon>
        <taxon>ecological metagenomes</taxon>
    </lineage>
</organism>
<evidence type="ECO:0000313" key="3">
    <source>
        <dbReference type="EMBL" id="GAG37968.1"/>
    </source>
</evidence>
<dbReference type="EMBL" id="BARS01041967">
    <property type="protein sequence ID" value="GAG37968.1"/>
    <property type="molecule type" value="Genomic_DNA"/>
</dbReference>
<name>X0XMX1_9ZZZZ</name>
<gene>
    <name evidence="3" type="ORF">S01H1_63734</name>
</gene>
<dbReference type="AlphaFoldDB" id="X0XMX1"/>
<dbReference type="Pfam" id="PF13567">
    <property type="entry name" value="DUF4131"/>
    <property type="match status" value="1"/>
</dbReference>
<sequence>MTLIYLSAAWVAGIYLGSKLAFPLGVILLGLLPLCLIPFLSQYRKPLLLAGFCLLALLGGSLRFQSSLPTVNEHHLQFYNDRGVVEIQGMVATDPEARDRACIFQISAKELQMDGHRNEISGKALIRVPRYHEYHYGDMLKVTGKLETPQQFGDFDYK</sequence>
<evidence type="ECO:0000259" key="2">
    <source>
        <dbReference type="Pfam" id="PF13567"/>
    </source>
</evidence>
<keyword evidence="1" id="KW-1133">Transmembrane helix</keyword>
<proteinExistence type="predicted"/>
<feature type="transmembrane region" description="Helical" evidence="1">
    <location>
        <begin position="47"/>
        <end position="64"/>
    </location>
</feature>